<gene>
    <name evidence="1" type="ORF">NTEN_LOCUS12127</name>
</gene>
<dbReference type="EMBL" id="CADCXU010018114">
    <property type="protein sequence ID" value="CAB0006650.1"/>
    <property type="molecule type" value="Genomic_DNA"/>
</dbReference>
<protein>
    <submittedName>
        <fullName evidence="1">Uncharacterized protein</fullName>
    </submittedName>
</protein>
<feature type="non-terminal residue" evidence="1">
    <location>
        <position position="102"/>
    </location>
</feature>
<organism evidence="1 2">
    <name type="scientific">Nesidiocoris tenuis</name>
    <dbReference type="NCBI Taxonomy" id="355587"/>
    <lineage>
        <taxon>Eukaryota</taxon>
        <taxon>Metazoa</taxon>
        <taxon>Ecdysozoa</taxon>
        <taxon>Arthropoda</taxon>
        <taxon>Hexapoda</taxon>
        <taxon>Insecta</taxon>
        <taxon>Pterygota</taxon>
        <taxon>Neoptera</taxon>
        <taxon>Paraneoptera</taxon>
        <taxon>Hemiptera</taxon>
        <taxon>Heteroptera</taxon>
        <taxon>Panheteroptera</taxon>
        <taxon>Cimicomorpha</taxon>
        <taxon>Miridae</taxon>
        <taxon>Dicyphina</taxon>
        <taxon>Nesidiocoris</taxon>
    </lineage>
</organism>
<evidence type="ECO:0000313" key="2">
    <source>
        <dbReference type="Proteomes" id="UP000479000"/>
    </source>
</evidence>
<keyword evidence="2" id="KW-1185">Reference proteome</keyword>
<dbReference type="AlphaFoldDB" id="A0A6H5GU94"/>
<evidence type="ECO:0000313" key="1">
    <source>
        <dbReference type="EMBL" id="CAB0006650.1"/>
    </source>
</evidence>
<reference evidence="1 2" key="1">
    <citation type="submission" date="2020-02" db="EMBL/GenBank/DDBJ databases">
        <authorList>
            <person name="Ferguson B K."/>
        </authorList>
    </citation>
    <scope>NUCLEOTIDE SEQUENCE [LARGE SCALE GENOMIC DNA]</scope>
</reference>
<accession>A0A6H5GU94</accession>
<sequence length="102" mass="11641">MSLSDMMAMAGDGVHACRLFHIPRPSLAIFINEKLSHQRVTTSRRCSRRVTPEYEAPMYLPRTSCGEILISFLSRLHNLNESGRGKWPMGDAQYVEDYLEPV</sequence>
<name>A0A6H5GU94_9HEMI</name>
<dbReference type="Proteomes" id="UP000479000">
    <property type="component" value="Unassembled WGS sequence"/>
</dbReference>
<proteinExistence type="predicted"/>